<evidence type="ECO:0000256" key="13">
    <source>
        <dbReference type="PIRSR" id="PIRSR634015-1"/>
    </source>
</evidence>
<dbReference type="NCBIfam" id="TIGR04183">
    <property type="entry name" value="Por_Secre_tail"/>
    <property type="match status" value="1"/>
</dbReference>
<dbReference type="Pfam" id="PF18962">
    <property type="entry name" value="Por_Secre_tail"/>
    <property type="match status" value="1"/>
</dbReference>
<evidence type="ECO:0000313" key="19">
    <source>
        <dbReference type="Proteomes" id="UP000468650"/>
    </source>
</evidence>
<dbReference type="Gene3D" id="1.10.390.10">
    <property type="entry name" value="Neutral Protease Domain 2"/>
    <property type="match status" value="1"/>
</dbReference>
<dbReference type="InterPro" id="IPR026444">
    <property type="entry name" value="Secre_tail"/>
</dbReference>
<dbReference type="EMBL" id="WBVO01000011">
    <property type="protein sequence ID" value="KAB2807374.1"/>
    <property type="molecule type" value="Genomic_DNA"/>
</dbReference>
<keyword evidence="11 14" id="KW-0862">Zinc</keyword>
<evidence type="ECO:0000256" key="11">
    <source>
        <dbReference type="ARBA" id="ARBA00022833"/>
    </source>
</evidence>
<feature type="domain" description="Peptidase M1 membrane alanine aminopeptidase" evidence="16">
    <location>
        <begin position="323"/>
        <end position="473"/>
    </location>
</feature>
<feature type="chain" id="PRO_5027100324" description="Aminopeptidase N" evidence="15">
    <location>
        <begin position="20"/>
        <end position="802"/>
    </location>
</feature>
<keyword evidence="7" id="KW-0645">Protease</keyword>
<evidence type="ECO:0000256" key="8">
    <source>
        <dbReference type="ARBA" id="ARBA00022723"/>
    </source>
</evidence>
<reference evidence="18 19" key="1">
    <citation type="submission" date="2019-09" db="EMBL/GenBank/DDBJ databases">
        <title>Genomes of family Cryomorphaceae.</title>
        <authorList>
            <person name="Bowman J.P."/>
        </authorList>
    </citation>
    <scope>NUCLEOTIDE SEQUENCE [LARGE SCALE GENOMIC DNA]</scope>
    <source>
        <strain evidence="18 19">LMG 25704</strain>
    </source>
</reference>
<protein>
    <recommendedName>
        <fullName evidence="5">Aminopeptidase N</fullName>
        <ecNumber evidence="4">3.4.11.2</ecNumber>
    </recommendedName>
</protein>
<keyword evidence="10" id="KW-0378">Hydrolase</keyword>
<evidence type="ECO:0000256" key="10">
    <source>
        <dbReference type="ARBA" id="ARBA00022801"/>
    </source>
</evidence>
<dbReference type="InterPro" id="IPR027268">
    <property type="entry name" value="Peptidase_M4/M1_CTD_sf"/>
</dbReference>
<evidence type="ECO:0000259" key="16">
    <source>
        <dbReference type="Pfam" id="PF01433"/>
    </source>
</evidence>
<keyword evidence="9 15" id="KW-0732">Signal</keyword>
<comment type="similarity">
    <text evidence="3">Belongs to the peptidase M1 family.</text>
</comment>
<evidence type="ECO:0000256" key="2">
    <source>
        <dbReference type="ARBA" id="ARBA00004496"/>
    </source>
</evidence>
<evidence type="ECO:0000256" key="6">
    <source>
        <dbReference type="ARBA" id="ARBA00022490"/>
    </source>
</evidence>
<dbReference type="InterPro" id="IPR034015">
    <property type="entry name" value="M1_LTA4H"/>
</dbReference>
<keyword evidence="8 14" id="KW-0479">Metal-binding</keyword>
<comment type="subcellular location">
    <subcellularLocation>
        <location evidence="2">Cytoplasm</location>
    </subcellularLocation>
</comment>
<evidence type="ECO:0000256" key="3">
    <source>
        <dbReference type="ARBA" id="ARBA00010136"/>
    </source>
</evidence>
<dbReference type="InterPro" id="IPR014782">
    <property type="entry name" value="Peptidase_M1_dom"/>
</dbReference>
<keyword evidence="6" id="KW-0963">Cytoplasm</keyword>
<evidence type="ECO:0000256" key="12">
    <source>
        <dbReference type="ARBA" id="ARBA00023049"/>
    </source>
</evidence>
<dbReference type="RefSeq" id="WP_151668181.1">
    <property type="nucleotide sequence ID" value="NZ_WBVO01000011.1"/>
</dbReference>
<dbReference type="GO" id="GO:0005737">
    <property type="term" value="C:cytoplasm"/>
    <property type="evidence" value="ECO:0007669"/>
    <property type="project" value="UniProtKB-SubCell"/>
</dbReference>
<keyword evidence="19" id="KW-1185">Reference proteome</keyword>
<comment type="catalytic activity">
    <reaction evidence="1">
        <text>Release of an N-terminal amino acid, Xaa-|-Yaa- from a peptide, amide or arylamide. Xaa is preferably Ala, but may be most amino acids including Pro (slow action). When a terminal hydrophobic residue is followed by a prolyl residue, the two may be released as an intact Xaa-Pro dipeptide.</text>
        <dbReference type="EC" id="3.4.11.2"/>
    </reaction>
</comment>
<evidence type="ECO:0000256" key="7">
    <source>
        <dbReference type="ARBA" id="ARBA00022670"/>
    </source>
</evidence>
<feature type="binding site" evidence="14">
    <location>
        <position position="336"/>
    </location>
    <ligand>
        <name>Zn(2+)</name>
        <dbReference type="ChEBI" id="CHEBI:29105"/>
        <note>catalytic</note>
    </ligand>
</feature>
<proteinExistence type="inferred from homology"/>
<dbReference type="Gene3D" id="2.60.40.1730">
    <property type="entry name" value="tricorn interacting facor f3 domain"/>
    <property type="match status" value="1"/>
</dbReference>
<dbReference type="SUPFAM" id="SSF55486">
    <property type="entry name" value="Metalloproteases ('zincins'), catalytic domain"/>
    <property type="match status" value="1"/>
</dbReference>
<dbReference type="Pfam" id="PF01433">
    <property type="entry name" value="Peptidase_M1"/>
    <property type="match status" value="1"/>
</dbReference>
<comment type="cofactor">
    <cofactor evidence="14">
        <name>Zn(2+)</name>
        <dbReference type="ChEBI" id="CHEBI:29105"/>
    </cofactor>
    <text evidence="14">Binds 1 zinc ion per subunit.</text>
</comment>
<evidence type="ECO:0000256" key="9">
    <source>
        <dbReference type="ARBA" id="ARBA00022729"/>
    </source>
</evidence>
<evidence type="ECO:0000256" key="4">
    <source>
        <dbReference type="ARBA" id="ARBA00012564"/>
    </source>
</evidence>
<feature type="domain" description="Secretion system C-terminal sorting" evidence="17">
    <location>
        <begin position="728"/>
        <end position="797"/>
    </location>
</feature>
<dbReference type="GO" id="GO:0008237">
    <property type="term" value="F:metallopeptidase activity"/>
    <property type="evidence" value="ECO:0007669"/>
    <property type="project" value="UniProtKB-KW"/>
</dbReference>
<organism evidence="18 19">
    <name type="scientific">Phaeocystidibacter luteus</name>
    <dbReference type="NCBI Taxonomy" id="911197"/>
    <lineage>
        <taxon>Bacteria</taxon>
        <taxon>Pseudomonadati</taxon>
        <taxon>Bacteroidota</taxon>
        <taxon>Flavobacteriia</taxon>
        <taxon>Flavobacteriales</taxon>
        <taxon>Phaeocystidibacteraceae</taxon>
        <taxon>Phaeocystidibacter</taxon>
    </lineage>
</organism>
<dbReference type="InterPro" id="IPR001930">
    <property type="entry name" value="Peptidase_M1"/>
</dbReference>
<dbReference type="PANTHER" id="PTHR45726">
    <property type="entry name" value="LEUKOTRIENE A-4 HYDROLASE"/>
    <property type="match status" value="1"/>
</dbReference>
<dbReference type="AlphaFoldDB" id="A0A6N6RE11"/>
<evidence type="ECO:0000259" key="17">
    <source>
        <dbReference type="Pfam" id="PF18962"/>
    </source>
</evidence>
<dbReference type="GO" id="GO:0006508">
    <property type="term" value="P:proteolysis"/>
    <property type="evidence" value="ECO:0007669"/>
    <property type="project" value="UniProtKB-KW"/>
</dbReference>
<dbReference type="SUPFAM" id="SSF63737">
    <property type="entry name" value="Leukotriene A4 hydrolase N-terminal domain"/>
    <property type="match status" value="1"/>
</dbReference>
<evidence type="ECO:0000256" key="5">
    <source>
        <dbReference type="ARBA" id="ARBA00015611"/>
    </source>
</evidence>
<dbReference type="Proteomes" id="UP000468650">
    <property type="component" value="Unassembled WGS sequence"/>
</dbReference>
<dbReference type="PRINTS" id="PR00756">
    <property type="entry name" value="ALADIPTASE"/>
</dbReference>
<gene>
    <name evidence="18" type="ORF">F8C67_12420</name>
</gene>
<feature type="binding site" evidence="14">
    <location>
        <position position="332"/>
    </location>
    <ligand>
        <name>Zn(2+)</name>
        <dbReference type="ChEBI" id="CHEBI:29105"/>
        <note>catalytic</note>
    </ligand>
</feature>
<dbReference type="EC" id="3.4.11.2" evidence="4"/>
<feature type="binding site" evidence="14">
    <location>
        <position position="355"/>
    </location>
    <ligand>
        <name>Zn(2+)</name>
        <dbReference type="ChEBI" id="CHEBI:29105"/>
        <note>catalytic</note>
    </ligand>
</feature>
<dbReference type="GO" id="GO:0008270">
    <property type="term" value="F:zinc ion binding"/>
    <property type="evidence" value="ECO:0007669"/>
    <property type="project" value="InterPro"/>
</dbReference>
<evidence type="ECO:0000256" key="14">
    <source>
        <dbReference type="PIRSR" id="PIRSR634015-3"/>
    </source>
</evidence>
<dbReference type="GO" id="GO:0016285">
    <property type="term" value="F:alanyl aminopeptidase activity"/>
    <property type="evidence" value="ECO:0007669"/>
    <property type="project" value="UniProtKB-EC"/>
</dbReference>
<evidence type="ECO:0000256" key="1">
    <source>
        <dbReference type="ARBA" id="ARBA00000098"/>
    </source>
</evidence>
<keyword evidence="12" id="KW-0482">Metalloprotease</keyword>
<accession>A0A6N6RE11</accession>
<name>A0A6N6RE11_9FLAO</name>
<feature type="active site" description="Proton acceptor" evidence="13">
    <location>
        <position position="333"/>
    </location>
</feature>
<comment type="caution">
    <text evidence="18">The sequence shown here is derived from an EMBL/GenBank/DDBJ whole genome shotgun (WGS) entry which is preliminary data.</text>
</comment>
<feature type="signal peptide" evidence="15">
    <location>
        <begin position="1"/>
        <end position="19"/>
    </location>
</feature>
<dbReference type="InterPro" id="IPR042097">
    <property type="entry name" value="Aminopeptidase_N-like_N_sf"/>
</dbReference>
<dbReference type="PANTHER" id="PTHR45726:SF3">
    <property type="entry name" value="LEUKOTRIENE A-4 HYDROLASE"/>
    <property type="match status" value="1"/>
</dbReference>
<sequence>MQKLVFILTLTIASTLSFAQRAVYMAPDGSCAHFKNAMAPAAVPNKDHTALSDTFDIEHTHLEYDFTDLPSNNIVAKASLNVRKLHATGVFRFELDGYTIDSAHVNQSSVNVGTSGDFRTLTNLPSTWTVNGLALVEIWYSGSGPADPSGWGGWHHNSPYFFNLGVGFGVNPHSYGRSLFPAFDNFVEHSTYSFDIKTRLPRKAYANGIRTSMTTLGGDTVLQQWNCTDPLPAYLVSVAISNYAELRDTLNINNGTIPSLLLARPQDTNNVKASFARLQGILGAFEMHFGDYIWDKVGYAMTTQGAMEHSTSIHLPVSLANGTSMGEDIIAHELAHHWWGNLITCAKAEDMWINEGMAEFSSHLYEESVYDRDRYMRSVRGNQLQVLNYAHAQDGGYIALNGVDHGTTYGMHVYNKGAWIGHNLRGYLGDSLYNYTVSSIFTNHAHENVTTAQFEQWLTTESGVSLANFFSDWVTVAGQVAVSIDSVSIKPVGQGYEAIIGVSQNRKARSTYLADARLNFTFHKGSQTHSVAIQVQQPSEVFAIANIPFNPDYVTVNEGEDYLAGTTYDYVSGNGFNIYNLDAAKARLTVNNSTDSHYVYVAHHWAGPEQRSPMVNTSRGRFWSIRGQWSGDFDAEMRIFYDGRPSSGALDDDLVGVTEDSLVVMWRPDARYDWQLYPHFTKNTMGSSTNAFGYVTLTEIIPGDYVFANAPEDIGLEDNAPKSGDLRVYPNPSSGEIIVEQYALGYEETPLEIVDLAGNTVYRGEWKQQTGWNQMRVDIRNSANGAYIVRTKKGEQRVLLTQ</sequence>
<dbReference type="OrthoDB" id="100605at2"/>
<evidence type="ECO:0000256" key="15">
    <source>
        <dbReference type="SAM" id="SignalP"/>
    </source>
</evidence>
<feature type="active site" description="Proton donor" evidence="13">
    <location>
        <position position="414"/>
    </location>
</feature>
<evidence type="ECO:0000313" key="18">
    <source>
        <dbReference type="EMBL" id="KAB2807374.1"/>
    </source>
</evidence>